<gene>
    <name evidence="2" type="ORF">METZ01_LOCUS264010</name>
</gene>
<reference evidence="2" key="1">
    <citation type="submission" date="2018-05" db="EMBL/GenBank/DDBJ databases">
        <authorList>
            <person name="Lanie J.A."/>
            <person name="Ng W.-L."/>
            <person name="Kazmierczak K.M."/>
            <person name="Andrzejewski T.M."/>
            <person name="Davidsen T.M."/>
            <person name="Wayne K.J."/>
            <person name="Tettelin H."/>
            <person name="Glass J.I."/>
            <person name="Rusch D."/>
            <person name="Podicherti R."/>
            <person name="Tsui H.-C.T."/>
            <person name="Winkler M.E."/>
        </authorList>
    </citation>
    <scope>NUCLEOTIDE SEQUENCE</scope>
</reference>
<feature type="region of interest" description="Disordered" evidence="1">
    <location>
        <begin position="1"/>
        <end position="35"/>
    </location>
</feature>
<evidence type="ECO:0000313" key="2">
    <source>
        <dbReference type="EMBL" id="SVC11156.1"/>
    </source>
</evidence>
<sequence>HSNRYPKAKQDGEFRPKHRPSPLEELWNPRHGYVP</sequence>
<dbReference type="AlphaFoldDB" id="A0A382JH45"/>
<protein>
    <submittedName>
        <fullName evidence="2">Uncharacterized protein</fullName>
    </submittedName>
</protein>
<accession>A0A382JH45</accession>
<dbReference type="EMBL" id="UINC01074196">
    <property type="protein sequence ID" value="SVC11156.1"/>
    <property type="molecule type" value="Genomic_DNA"/>
</dbReference>
<name>A0A382JH45_9ZZZZ</name>
<organism evidence="2">
    <name type="scientific">marine metagenome</name>
    <dbReference type="NCBI Taxonomy" id="408172"/>
    <lineage>
        <taxon>unclassified sequences</taxon>
        <taxon>metagenomes</taxon>
        <taxon>ecological metagenomes</taxon>
    </lineage>
</organism>
<proteinExistence type="predicted"/>
<feature type="non-terminal residue" evidence="2">
    <location>
        <position position="1"/>
    </location>
</feature>
<evidence type="ECO:0000256" key="1">
    <source>
        <dbReference type="SAM" id="MobiDB-lite"/>
    </source>
</evidence>